<feature type="domain" description="Trafficking protein particle complex subunit 11" evidence="2">
    <location>
        <begin position="380"/>
        <end position="653"/>
    </location>
</feature>
<evidence type="ECO:0000313" key="3">
    <source>
        <dbReference type="EMBL" id="KTB40348.1"/>
    </source>
</evidence>
<evidence type="ECO:0000259" key="2">
    <source>
        <dbReference type="Pfam" id="PF11817"/>
    </source>
</evidence>
<gene>
    <name evidence="3" type="ORF">WG66_7077</name>
</gene>
<feature type="region of interest" description="Disordered" evidence="1">
    <location>
        <begin position="143"/>
        <end position="171"/>
    </location>
</feature>
<dbReference type="Proteomes" id="UP000054988">
    <property type="component" value="Unassembled WGS sequence"/>
</dbReference>
<dbReference type="PANTHER" id="PTHR14374:SF0">
    <property type="entry name" value="TRAFFICKING PROTEIN PARTICLE COMPLEX SUBUNIT 11"/>
    <property type="match status" value="1"/>
</dbReference>
<proteinExistence type="predicted"/>
<protein>
    <recommendedName>
        <fullName evidence="2">Trafficking protein particle complex subunit 11 domain-containing protein</fullName>
    </recommendedName>
</protein>
<accession>A0A0W0FVI0</accession>
<dbReference type="PANTHER" id="PTHR14374">
    <property type="entry name" value="FOIE GRAS"/>
    <property type="match status" value="1"/>
</dbReference>
<organism evidence="3 4">
    <name type="scientific">Moniliophthora roreri</name>
    <name type="common">Frosty pod rot fungus</name>
    <name type="synonym">Monilia roreri</name>
    <dbReference type="NCBI Taxonomy" id="221103"/>
    <lineage>
        <taxon>Eukaryota</taxon>
        <taxon>Fungi</taxon>
        <taxon>Dikarya</taxon>
        <taxon>Basidiomycota</taxon>
        <taxon>Agaricomycotina</taxon>
        <taxon>Agaricomycetes</taxon>
        <taxon>Agaricomycetidae</taxon>
        <taxon>Agaricales</taxon>
        <taxon>Marasmiineae</taxon>
        <taxon>Marasmiaceae</taxon>
        <taxon>Moniliophthora</taxon>
    </lineage>
</organism>
<feature type="compositionally biased region" description="Pro residues" evidence="1">
    <location>
        <begin position="15"/>
        <end position="37"/>
    </location>
</feature>
<comment type="caution">
    <text evidence="3">The sequence shown here is derived from an EMBL/GenBank/DDBJ whole genome shotgun (WGS) entry which is preliminary data.</text>
</comment>
<feature type="region of interest" description="Disordered" evidence="1">
    <location>
        <begin position="1"/>
        <end position="39"/>
    </location>
</feature>
<evidence type="ECO:0000256" key="1">
    <source>
        <dbReference type="SAM" id="MobiDB-lite"/>
    </source>
</evidence>
<reference evidence="3 4" key="1">
    <citation type="submission" date="2015-12" db="EMBL/GenBank/DDBJ databases">
        <title>Draft genome sequence of Moniliophthora roreri, the causal agent of frosty pod rot of cacao.</title>
        <authorList>
            <person name="Aime M.C."/>
            <person name="Diaz-Valderrama J.R."/>
            <person name="Kijpornyongpan T."/>
            <person name="Phillips-Mora W."/>
        </authorList>
    </citation>
    <scope>NUCLEOTIDE SEQUENCE [LARGE SCALE GENOMIC DNA]</scope>
    <source>
        <strain evidence="3 4">MCA 2952</strain>
    </source>
</reference>
<evidence type="ECO:0000313" key="4">
    <source>
        <dbReference type="Proteomes" id="UP000054988"/>
    </source>
</evidence>
<dbReference type="EMBL" id="LATX01001589">
    <property type="protein sequence ID" value="KTB40348.1"/>
    <property type="molecule type" value="Genomic_DNA"/>
</dbReference>
<name>A0A0W0FVI0_MONRR</name>
<dbReference type="InterPro" id="IPR021773">
    <property type="entry name" value="TPC11"/>
</dbReference>
<dbReference type="Pfam" id="PF11817">
    <property type="entry name" value="Foie-gras_1"/>
    <property type="match status" value="1"/>
</dbReference>
<dbReference type="eggNOG" id="KOG4386">
    <property type="taxonomic scope" value="Eukaryota"/>
</dbReference>
<feature type="compositionally biased region" description="Basic and acidic residues" evidence="1">
    <location>
        <begin position="152"/>
        <end position="169"/>
    </location>
</feature>
<sequence>MFVAGLDAPEQVPQTVPPTPTSPHDPASPPPSRPQPQDPFTALILRLRDALVSQRKPSIWQPEKPKIFQVVMVDKQVRFPPRKLLPPEDPGYSAAHSPLSPLTPSSPLHPDGLIAPIWIRKHTTLVPSVFVLFTRLYELPPHSSRSPLDLPDPDRDREREQEERGRDTELSAEIALRKKSTNERGIKLTVVLLASRRILGEETMLISMRMYDVTHDSDPDDPSLDSRLTFIRRQSGLDSRAALFVLSPVSQAELGEFIQRYWLLFIYGTFTHIFRLSLQQALFDPAIEYYTTHSKRVRRKRNRHSQVVSTYQTPISPLGNPTVARPLRPEGWTVRYEYKMACFAEFRGEDEVALKHYQDAYETLVIMFGSTIILPPRTKRWAEAKVLVDCINIKITKLYLYNNEHALALSHHNTHMRKFGDFSRGWGIGEETYEYWSWMARQHRVLAELLEQGTHSTLVLPIHKPVVPISHSSSTTATTTTASRVASPGMELDAIKSLGINPNHALQHPGFYYYMAARCTESRKEKFLVALEDEEPSSQSPGFANEKKVDHSVIILELYTKSYEMFKKYASLANPQNQQGQGRLPLFIAYRIAQSYYDSGKFDMAIRFFERIAKTYRREHWGSLLRPLLSTWYRCAQQLGDVELGVRLLIEMLGYDSNAMNDPESLQEDLIAVLKSTMPSSEEAIVIDHLESQPLFVTNLVFWKAEVQVGEQAAFQLSLTAPKGTPISSLPFASLEIYLANDKPPITITHVDGGHSSPIQKVELGHINSESNGVSVESTLRWNPGDTLILTGTISSGVPTTLSSGIKLSSLKLTLIEGAWKVEIPLESCQSRLEPKGSAPRWLCSVDPPRFTPVKRENYSSVNVRHRPHVVAVSLKHSAPAYLNETYPITVEVTNWDDKELDVIMDVLLLPTELDFAVNTISVDGEQSSGLIKGVSFGPLAPGISAVKILHIVSTGATGDRTLDISVQSRTPTAIHQDSETSPQPELLDITETLQTVVIPTVEPFSMTCDVTYRRAAESRRGVADLKTFKSDFWDDSDGGEAIVRTVLQCNGPWGLQIDKFALKRQNEGQAKVLDSSIGGHGDVYSSEYLPGDEFGDVCRISIAPPQDTELQLAPIPCPGEYEVTWRRVLPNGEYGIQVTTTFTPPPLQPPVDGLIALLDIPPQAKLHQPITLTLTIRNRQISRSENITVQLEPDPTDGFIVTGLRNGRVPLLLPGAEERLVWKLIPVECGYVKPPKIRVLDRRKAIASAQGLAGPDSEVETEGVPVKIVDLRIEQKLAAPKDVGEDANQEVLSIDESNIANVLVLP</sequence>